<accession>A0A917UBJ5</accession>
<reference evidence="1" key="1">
    <citation type="journal article" date="2014" name="Int. J. Syst. Evol. Microbiol.">
        <title>Complete genome sequence of Corynebacterium casei LMG S-19264T (=DSM 44701T), isolated from a smear-ripened cheese.</title>
        <authorList>
            <consortium name="US DOE Joint Genome Institute (JGI-PGF)"/>
            <person name="Walter F."/>
            <person name="Albersmeier A."/>
            <person name="Kalinowski J."/>
            <person name="Ruckert C."/>
        </authorList>
    </citation>
    <scope>NUCLEOTIDE SEQUENCE</scope>
    <source>
        <strain evidence="1">JCM 19831</strain>
    </source>
</reference>
<keyword evidence="2" id="KW-1185">Reference proteome</keyword>
<dbReference type="AlphaFoldDB" id="A0A917UBJ5"/>
<name>A0A917UBJ5_9ACTN</name>
<proteinExistence type="predicted"/>
<protein>
    <submittedName>
        <fullName evidence="1">Uncharacterized protein</fullName>
    </submittedName>
</protein>
<comment type="caution">
    <text evidence="1">The sequence shown here is derived from an EMBL/GenBank/DDBJ whole genome shotgun (WGS) entry which is preliminary data.</text>
</comment>
<evidence type="ECO:0000313" key="2">
    <source>
        <dbReference type="Proteomes" id="UP000642070"/>
    </source>
</evidence>
<dbReference type="Proteomes" id="UP000642070">
    <property type="component" value="Unassembled WGS sequence"/>
</dbReference>
<evidence type="ECO:0000313" key="1">
    <source>
        <dbReference type="EMBL" id="GGM76916.1"/>
    </source>
</evidence>
<reference evidence="1" key="2">
    <citation type="submission" date="2020-09" db="EMBL/GenBank/DDBJ databases">
        <authorList>
            <person name="Sun Q."/>
            <person name="Ohkuma M."/>
        </authorList>
    </citation>
    <scope>NUCLEOTIDE SEQUENCE</scope>
    <source>
        <strain evidence="1">JCM 19831</strain>
    </source>
</reference>
<sequence length="190" mass="19953">MLRGYRTFASVVGRRTVLRYGALGVLAALTAACSKREATGDSEGGVARLALDAFAKGTWDVSVVLTGGGLAVPKVDAGRLTIEPGRFNAAAGLLAKTKARGEYAFSGGQLRVHSIEFWDEPTSTWQATYGEAFSGTGLPAEVTGSASADVQWSMGTAQQVLPATWDGRTLRFTGHDFHDKTVAVTVTRAA</sequence>
<organism evidence="1 2">
    <name type="scientific">Dactylosporangium sucinum</name>
    <dbReference type="NCBI Taxonomy" id="1424081"/>
    <lineage>
        <taxon>Bacteria</taxon>
        <taxon>Bacillati</taxon>
        <taxon>Actinomycetota</taxon>
        <taxon>Actinomycetes</taxon>
        <taxon>Micromonosporales</taxon>
        <taxon>Micromonosporaceae</taxon>
        <taxon>Dactylosporangium</taxon>
    </lineage>
</organism>
<gene>
    <name evidence="1" type="ORF">GCM10007977_093020</name>
</gene>
<dbReference type="PROSITE" id="PS51257">
    <property type="entry name" value="PROKAR_LIPOPROTEIN"/>
    <property type="match status" value="1"/>
</dbReference>
<dbReference type="EMBL" id="BMPI01000074">
    <property type="protein sequence ID" value="GGM76916.1"/>
    <property type="molecule type" value="Genomic_DNA"/>
</dbReference>